<dbReference type="GO" id="GO:0016787">
    <property type="term" value="F:hydrolase activity"/>
    <property type="evidence" value="ECO:0007669"/>
    <property type="project" value="UniProtKB-KW"/>
</dbReference>
<dbReference type="PANTHER" id="PTHR43248:SF29">
    <property type="entry name" value="TRIPEPTIDYL AMINOPEPTIDASE"/>
    <property type="match status" value="1"/>
</dbReference>
<gene>
    <name evidence="6" type="ORF">ACFFN0_05730</name>
</gene>
<dbReference type="InterPro" id="IPR029058">
    <property type="entry name" value="AB_hydrolase_fold"/>
</dbReference>
<accession>A0ABV5V164</accession>
<feature type="domain" description="Peptidase S33 tripeptidyl aminopeptidase-like C-terminal" evidence="5">
    <location>
        <begin position="456"/>
        <end position="556"/>
    </location>
</feature>
<feature type="region of interest" description="Disordered" evidence="4">
    <location>
        <begin position="39"/>
        <end position="88"/>
    </location>
</feature>
<name>A0ABV5V164_9MICO</name>
<evidence type="ECO:0000256" key="1">
    <source>
        <dbReference type="ARBA" id="ARBA00010088"/>
    </source>
</evidence>
<evidence type="ECO:0000256" key="3">
    <source>
        <dbReference type="ARBA" id="ARBA00022801"/>
    </source>
</evidence>
<dbReference type="RefSeq" id="WP_238330217.1">
    <property type="nucleotide sequence ID" value="NZ_JBHMAX010000012.1"/>
</dbReference>
<keyword evidence="2" id="KW-0732">Signal</keyword>
<protein>
    <submittedName>
        <fullName evidence="6">Alpha/beta hydrolase</fullName>
    </submittedName>
</protein>
<evidence type="ECO:0000313" key="6">
    <source>
        <dbReference type="EMBL" id="MFB9731536.1"/>
    </source>
</evidence>
<evidence type="ECO:0000259" key="5">
    <source>
        <dbReference type="Pfam" id="PF08386"/>
    </source>
</evidence>
<evidence type="ECO:0000256" key="4">
    <source>
        <dbReference type="SAM" id="MobiDB-lite"/>
    </source>
</evidence>
<comment type="caution">
    <text evidence="6">The sequence shown here is derived from an EMBL/GenBank/DDBJ whole genome shotgun (WGS) entry which is preliminary data.</text>
</comment>
<dbReference type="Proteomes" id="UP001589613">
    <property type="component" value="Unassembled WGS sequence"/>
</dbReference>
<sequence>MAAPRTSGPRRATPNPAGRGRTARLGTAVVVAALTVLAGCTPGTDPGQDPAPVEQDHGSGTTDAQAPVEGGSGSPDDDAATGTAGSSAGGAPAGLAEFYGQELDWSACESSFECATLTVPVDYAEPDADTIELALLRSVATGQAQGSLVVNPGGPGASGVDYAMMAGAVVSPEVARAYDVVGFDPRGVGRSAPVTCLDDDALDEFLGSDPSPDDPAEEAELETLQEEFAAACEANAGDLLEHVSTVEAARDLDVLRAALGEERLTYLGASYGTFLGTTYATLFPDRVGRFVLDGAIDPTLSAVEMGLGQAAGFERATRAYVEDCVAGGDCPLGQDVETAMAAIPAFLDDLDENPLPVSGDEVTELTEGWGMLGIVVAMYAEDFWPILTQALQRAQQGDGTLLMFLANTYASRGADGVYEGNGMQSIYAVNCLDRPAEETEELDSEAVRAQFEEVSPTWGRYLAGEGACGVWPAQASETVEDYSATGAAPILVLGTTRDPATPYEWAVDLADVLDSGVLVTYDGDGHTAYGRSNDCVDGAVDAYLLEGTVPEDGLTC</sequence>
<keyword evidence="7" id="KW-1185">Reference proteome</keyword>
<reference evidence="6 7" key="1">
    <citation type="submission" date="2024-09" db="EMBL/GenBank/DDBJ databases">
        <authorList>
            <person name="Sun Q."/>
            <person name="Mori K."/>
        </authorList>
    </citation>
    <scope>NUCLEOTIDE SEQUENCE [LARGE SCALE GENOMIC DNA]</scope>
    <source>
        <strain evidence="6 7">JCM 12763</strain>
    </source>
</reference>
<evidence type="ECO:0000256" key="2">
    <source>
        <dbReference type="ARBA" id="ARBA00022729"/>
    </source>
</evidence>
<dbReference type="Gene3D" id="3.40.50.1820">
    <property type="entry name" value="alpha/beta hydrolase"/>
    <property type="match status" value="1"/>
</dbReference>
<dbReference type="Pfam" id="PF08386">
    <property type="entry name" value="Abhydrolase_4"/>
    <property type="match status" value="1"/>
</dbReference>
<dbReference type="PANTHER" id="PTHR43248">
    <property type="entry name" value="2-SUCCINYL-6-HYDROXY-2,4-CYCLOHEXADIENE-1-CARBOXYLATE SYNTHASE"/>
    <property type="match status" value="1"/>
</dbReference>
<dbReference type="InterPro" id="IPR051601">
    <property type="entry name" value="Serine_prot/Carboxylest_S33"/>
</dbReference>
<organism evidence="6 7">
    <name type="scientific">Ornithinimicrobium kibberense</name>
    <dbReference type="NCBI Taxonomy" id="282060"/>
    <lineage>
        <taxon>Bacteria</taxon>
        <taxon>Bacillati</taxon>
        <taxon>Actinomycetota</taxon>
        <taxon>Actinomycetes</taxon>
        <taxon>Micrococcales</taxon>
        <taxon>Ornithinimicrobiaceae</taxon>
        <taxon>Ornithinimicrobium</taxon>
    </lineage>
</organism>
<dbReference type="InterPro" id="IPR013595">
    <property type="entry name" value="Pept_S33_TAP-like_C"/>
</dbReference>
<dbReference type="EMBL" id="JBHMAX010000012">
    <property type="protein sequence ID" value="MFB9731536.1"/>
    <property type="molecule type" value="Genomic_DNA"/>
</dbReference>
<evidence type="ECO:0000313" key="7">
    <source>
        <dbReference type="Proteomes" id="UP001589613"/>
    </source>
</evidence>
<dbReference type="SUPFAM" id="SSF53474">
    <property type="entry name" value="alpha/beta-Hydrolases"/>
    <property type="match status" value="1"/>
</dbReference>
<keyword evidence="3 6" id="KW-0378">Hydrolase</keyword>
<comment type="similarity">
    <text evidence="1">Belongs to the peptidase S33 family.</text>
</comment>
<feature type="region of interest" description="Disordered" evidence="4">
    <location>
        <begin position="1"/>
        <end position="24"/>
    </location>
</feature>
<proteinExistence type="inferred from homology"/>